<evidence type="ECO:0000256" key="5">
    <source>
        <dbReference type="SAM" id="Phobius"/>
    </source>
</evidence>
<protein>
    <submittedName>
        <fullName evidence="6">Divalent metal cation transporter</fullName>
    </submittedName>
</protein>
<dbReference type="RefSeq" id="WP_330647161.1">
    <property type="nucleotide sequence ID" value="NZ_CP135444.1"/>
</dbReference>
<feature type="transmembrane region" description="Helical" evidence="5">
    <location>
        <begin position="155"/>
        <end position="173"/>
    </location>
</feature>
<geneLocation type="plasmid" evidence="6 7">
    <name>unnamed1</name>
</geneLocation>
<evidence type="ECO:0000313" key="6">
    <source>
        <dbReference type="EMBL" id="WRY35389.1"/>
    </source>
</evidence>
<dbReference type="InterPro" id="IPR001046">
    <property type="entry name" value="NRAMP_fam"/>
</dbReference>
<keyword evidence="7" id="KW-1185">Reference proteome</keyword>
<reference evidence="6 7" key="1">
    <citation type="submission" date="2023-09" db="EMBL/GenBank/DDBJ databases">
        <title>Thioclava shenzhenensis sp. nov., a multidrug resistant bacteria-antagonizing species isolated from coastal seawater.</title>
        <authorList>
            <person name="Long M."/>
        </authorList>
    </citation>
    <scope>NUCLEOTIDE SEQUENCE [LARGE SCALE GENOMIC DNA]</scope>
    <source>
        <strain evidence="6 7">FTW29</strain>
        <plasmid evidence="6 7">unnamed1</plasmid>
    </source>
</reference>
<evidence type="ECO:0000313" key="7">
    <source>
        <dbReference type="Proteomes" id="UP001623290"/>
    </source>
</evidence>
<evidence type="ECO:0000256" key="1">
    <source>
        <dbReference type="ARBA" id="ARBA00004141"/>
    </source>
</evidence>
<evidence type="ECO:0000256" key="3">
    <source>
        <dbReference type="ARBA" id="ARBA00022989"/>
    </source>
</evidence>
<name>A0ABZ1E2W5_9RHOB</name>
<keyword evidence="3 5" id="KW-1133">Transmembrane helix</keyword>
<gene>
    <name evidence="6" type="ORF">RPE78_14125</name>
</gene>
<feature type="transmembrane region" description="Helical" evidence="5">
    <location>
        <begin position="193"/>
        <end position="213"/>
    </location>
</feature>
<accession>A0ABZ1E2W5</accession>
<feature type="transmembrane region" description="Helical" evidence="5">
    <location>
        <begin position="382"/>
        <end position="402"/>
    </location>
</feature>
<feature type="transmembrane region" description="Helical" evidence="5">
    <location>
        <begin position="322"/>
        <end position="341"/>
    </location>
</feature>
<feature type="transmembrane region" description="Helical" evidence="5">
    <location>
        <begin position="291"/>
        <end position="315"/>
    </location>
</feature>
<dbReference type="EMBL" id="CP135444">
    <property type="protein sequence ID" value="WRY35389.1"/>
    <property type="molecule type" value="Genomic_DNA"/>
</dbReference>
<evidence type="ECO:0000256" key="4">
    <source>
        <dbReference type="ARBA" id="ARBA00023136"/>
    </source>
</evidence>
<feature type="transmembrane region" description="Helical" evidence="5">
    <location>
        <begin position="347"/>
        <end position="370"/>
    </location>
</feature>
<comment type="subcellular location">
    <subcellularLocation>
        <location evidence="1">Membrane</location>
        <topology evidence="1">Multi-pass membrane protein</topology>
    </subcellularLocation>
</comment>
<feature type="transmembrane region" description="Helical" evidence="5">
    <location>
        <begin position="88"/>
        <end position="110"/>
    </location>
</feature>
<feature type="transmembrane region" description="Helical" evidence="5">
    <location>
        <begin position="130"/>
        <end position="148"/>
    </location>
</feature>
<proteinExistence type="predicted"/>
<organism evidence="6 7">
    <name type="scientific">Thioclava litoralis</name>
    <dbReference type="NCBI Taxonomy" id="3076557"/>
    <lineage>
        <taxon>Bacteria</taxon>
        <taxon>Pseudomonadati</taxon>
        <taxon>Pseudomonadota</taxon>
        <taxon>Alphaproteobacteria</taxon>
        <taxon>Rhodobacterales</taxon>
        <taxon>Paracoccaceae</taxon>
        <taxon>Thioclava</taxon>
    </lineage>
</organism>
<keyword evidence="2 5" id="KW-0812">Transmembrane</keyword>
<evidence type="ECO:0000256" key="2">
    <source>
        <dbReference type="ARBA" id="ARBA00022692"/>
    </source>
</evidence>
<sequence length="415" mass="42950">MSEIETATTATGKGAKLRRHALVAAIFMMATSAIGPGFITQTATFTASMGATFAFAILVSVLIDFVVQMNIWRIVTLSKCRAAELANRAVPGTGYLLAVFILLGGFVFNVGNIAGAGLGTNALLGMDPKIGGLISALIAVAIFLSRRAGLLMDRVVVVLGVVMLLMTLFVAGVSHPPVGEALSQSIWPDSINFATIVTIVGGTIGGYITYAGAHRLLDQGMVGEENLAAVTRASVTGIVVTGVMRFVLFLAVLGVVSAGLVMDTTGHAANPAAQAFQAAAGDLGLRVFGAILWGAAITSVIGAAYTSVSFLTVFLPSLTERGRAYATVAFIAASLATYVGLGTAPAALLVFAGGFNGLILPLGFSLFIYVGWARRDLLNGYSYPRSLLILGTIVCALTWYMGFKSVGSIFAFLGQ</sequence>
<keyword evidence="6" id="KW-0614">Plasmid</keyword>
<keyword evidence="4 5" id="KW-0472">Membrane</keyword>
<dbReference type="Pfam" id="PF01566">
    <property type="entry name" value="Nramp"/>
    <property type="match status" value="1"/>
</dbReference>
<feature type="transmembrane region" description="Helical" evidence="5">
    <location>
        <begin position="21"/>
        <end position="39"/>
    </location>
</feature>
<feature type="transmembrane region" description="Helical" evidence="5">
    <location>
        <begin position="45"/>
        <end position="67"/>
    </location>
</feature>
<feature type="transmembrane region" description="Helical" evidence="5">
    <location>
        <begin position="234"/>
        <end position="261"/>
    </location>
</feature>
<dbReference type="Proteomes" id="UP001623290">
    <property type="component" value="Plasmid unnamed1"/>
</dbReference>